<dbReference type="EMBL" id="JAAWWB010000010">
    <property type="protein sequence ID" value="KAG6774261.1"/>
    <property type="molecule type" value="Genomic_DNA"/>
</dbReference>
<evidence type="ECO:0000256" key="3">
    <source>
        <dbReference type="ARBA" id="ARBA00012513"/>
    </source>
</evidence>
<keyword evidence="10" id="KW-0418">Kinase</keyword>
<feature type="domain" description="Protein kinase" evidence="21">
    <location>
        <begin position="304"/>
        <end position="623"/>
    </location>
</feature>
<evidence type="ECO:0000256" key="12">
    <source>
        <dbReference type="ARBA" id="ARBA00022989"/>
    </source>
</evidence>
<evidence type="ECO:0000256" key="20">
    <source>
        <dbReference type="SAM" id="SignalP"/>
    </source>
</evidence>
<evidence type="ECO:0000256" key="18">
    <source>
        <dbReference type="PROSITE-ProRule" id="PRU10141"/>
    </source>
</evidence>
<comment type="catalytic activity">
    <reaction evidence="17">
        <text>L-seryl-[protein] + ATP = O-phospho-L-seryl-[protein] + ADP + H(+)</text>
        <dbReference type="Rhea" id="RHEA:17989"/>
        <dbReference type="Rhea" id="RHEA-COMP:9863"/>
        <dbReference type="Rhea" id="RHEA-COMP:11604"/>
        <dbReference type="ChEBI" id="CHEBI:15378"/>
        <dbReference type="ChEBI" id="CHEBI:29999"/>
        <dbReference type="ChEBI" id="CHEBI:30616"/>
        <dbReference type="ChEBI" id="CHEBI:83421"/>
        <dbReference type="ChEBI" id="CHEBI:456216"/>
        <dbReference type="EC" id="2.7.11.1"/>
    </reaction>
</comment>
<dbReference type="Pfam" id="PF07714">
    <property type="entry name" value="PK_Tyr_Ser-Thr"/>
    <property type="match status" value="1"/>
</dbReference>
<dbReference type="FunFam" id="3.30.200.20:FF:000542">
    <property type="entry name" value="Receptor-like serine/threonine-protein kinase At4g25390"/>
    <property type="match status" value="1"/>
</dbReference>
<evidence type="ECO:0000256" key="10">
    <source>
        <dbReference type="ARBA" id="ARBA00022777"/>
    </source>
</evidence>
<sequence length="623" mass="68740">MGNNLLFSSSLCPCFFFFFFFTILSIHPVSAASSCPVDLSYVQTVPWDTSLCRQPDGLEHCCQTLLSVLGMGLAQHLRETSMFQFPNSNASSACLSDFQAKLATLSIDPTLVPSCFKNSSQFVSSNSSCVGIVTTEDWIQKVGPMTPLNTACRGDFSELTRCSSCLDAGQKINSQLTSLDPNATATSKCFYYTCLYAAGIVSELGPLDAKTAACTLALPLANSGTEKPAKSKDKLLKLVFGLLGSLIGVLLAFGLITMYRKWDRKRKVSASHERFVSSFKASMLPNSGAKWFHLSELERATQGFSQRNFIGQGAYGVVYKGTLADGTLVAVKQMHDLDSQGDEDFSNEVEIISKIRHRNLLSLRGCCVTSDNSKGKRRYLVYDFMSNGSLGDHLSNDHSRKQLTWPQRKNIILDVAKGLAYLHYGIKPAIYHRDIKATNILLDLEMKAKVADFGLAKQSLDGQSHLTTRVAGTHGYLAPEYALYGQLTEKSDVYSFGIVILEIMSGRKVIDTSNSSFLLITDWAWTQAKSGKFQEILDESIRDQGPKGVMERFVLVGILCAHVIVAFRPTIADALRMLEGDIDIPRLPERPLPLGHESFRHLCKESSYTTERSRTSSSSRRLV</sequence>
<proteinExistence type="predicted"/>
<dbReference type="PANTHER" id="PTHR47989:SF62">
    <property type="entry name" value="OS05G0423500 PROTEIN"/>
    <property type="match status" value="1"/>
</dbReference>
<evidence type="ECO:0000256" key="4">
    <source>
        <dbReference type="ARBA" id="ARBA00022475"/>
    </source>
</evidence>
<dbReference type="SMART" id="SM00220">
    <property type="entry name" value="S_TKc"/>
    <property type="match status" value="1"/>
</dbReference>
<dbReference type="PROSITE" id="PS00108">
    <property type="entry name" value="PROTEIN_KINASE_ST"/>
    <property type="match status" value="1"/>
</dbReference>
<keyword evidence="8 20" id="KW-0732">Signal</keyword>
<evidence type="ECO:0000256" key="5">
    <source>
        <dbReference type="ARBA" id="ARBA00022527"/>
    </source>
</evidence>
<keyword evidence="7 19" id="KW-0812">Transmembrane</keyword>
<dbReference type="PANTHER" id="PTHR47989">
    <property type="entry name" value="OS01G0750732 PROTEIN"/>
    <property type="match status" value="1"/>
</dbReference>
<evidence type="ECO:0000256" key="13">
    <source>
        <dbReference type="ARBA" id="ARBA00023136"/>
    </source>
</evidence>
<feature type="chain" id="PRO_5036505090" description="non-specific serine/threonine protein kinase" evidence="20">
    <location>
        <begin position="32"/>
        <end position="623"/>
    </location>
</feature>
<evidence type="ECO:0000256" key="17">
    <source>
        <dbReference type="ARBA" id="ARBA00048679"/>
    </source>
</evidence>
<comment type="catalytic activity">
    <reaction evidence="16">
        <text>L-threonyl-[protein] + ATP = O-phospho-L-threonyl-[protein] + ADP + H(+)</text>
        <dbReference type="Rhea" id="RHEA:46608"/>
        <dbReference type="Rhea" id="RHEA-COMP:11060"/>
        <dbReference type="Rhea" id="RHEA-COMP:11605"/>
        <dbReference type="ChEBI" id="CHEBI:15378"/>
        <dbReference type="ChEBI" id="CHEBI:30013"/>
        <dbReference type="ChEBI" id="CHEBI:30616"/>
        <dbReference type="ChEBI" id="CHEBI:61977"/>
        <dbReference type="ChEBI" id="CHEBI:456216"/>
        <dbReference type="EC" id="2.7.11.1"/>
    </reaction>
</comment>
<evidence type="ECO:0000256" key="7">
    <source>
        <dbReference type="ARBA" id="ARBA00022692"/>
    </source>
</evidence>
<evidence type="ECO:0000259" key="21">
    <source>
        <dbReference type="PROSITE" id="PS50011"/>
    </source>
</evidence>
<feature type="binding site" evidence="18">
    <location>
        <position position="332"/>
    </location>
    <ligand>
        <name>ATP</name>
        <dbReference type="ChEBI" id="CHEBI:30616"/>
    </ligand>
</feature>
<evidence type="ECO:0000256" key="8">
    <source>
        <dbReference type="ARBA" id="ARBA00022729"/>
    </source>
</evidence>
<feature type="transmembrane region" description="Helical" evidence="19">
    <location>
        <begin position="238"/>
        <end position="259"/>
    </location>
</feature>
<keyword evidence="15" id="KW-0325">Glycoprotein</keyword>
<evidence type="ECO:0000256" key="14">
    <source>
        <dbReference type="ARBA" id="ARBA00023170"/>
    </source>
</evidence>
<gene>
    <name evidence="22" type="ORF">POTOM_021613</name>
</gene>
<evidence type="ECO:0000256" key="19">
    <source>
        <dbReference type="SAM" id="Phobius"/>
    </source>
</evidence>
<dbReference type="Proteomes" id="UP000886885">
    <property type="component" value="Chromosome 5D"/>
</dbReference>
<dbReference type="EC" id="2.7.11.1" evidence="3"/>
<evidence type="ECO:0000256" key="2">
    <source>
        <dbReference type="ARBA" id="ARBA00004479"/>
    </source>
</evidence>
<evidence type="ECO:0000256" key="9">
    <source>
        <dbReference type="ARBA" id="ARBA00022741"/>
    </source>
</evidence>
<dbReference type="PROSITE" id="PS00107">
    <property type="entry name" value="PROTEIN_KINASE_ATP"/>
    <property type="match status" value="1"/>
</dbReference>
<evidence type="ECO:0000256" key="11">
    <source>
        <dbReference type="ARBA" id="ARBA00022840"/>
    </source>
</evidence>
<dbReference type="OrthoDB" id="122279at2759"/>
<protein>
    <recommendedName>
        <fullName evidence="3">non-specific serine/threonine protein kinase</fullName>
        <ecNumber evidence="3">2.7.11.1</ecNumber>
    </recommendedName>
</protein>
<dbReference type="InterPro" id="IPR008271">
    <property type="entry name" value="Ser/Thr_kinase_AS"/>
</dbReference>
<evidence type="ECO:0000256" key="16">
    <source>
        <dbReference type="ARBA" id="ARBA00047899"/>
    </source>
</evidence>
<feature type="signal peptide" evidence="20">
    <location>
        <begin position="1"/>
        <end position="31"/>
    </location>
</feature>
<dbReference type="InterPro" id="IPR017441">
    <property type="entry name" value="Protein_kinase_ATP_BS"/>
</dbReference>
<dbReference type="PROSITE" id="PS50011">
    <property type="entry name" value="PROTEIN_KINASE_DOM"/>
    <property type="match status" value="1"/>
</dbReference>
<evidence type="ECO:0000313" key="22">
    <source>
        <dbReference type="EMBL" id="KAG6774261.1"/>
    </source>
</evidence>
<keyword evidence="11 18" id="KW-0067">ATP-binding</keyword>
<evidence type="ECO:0000256" key="15">
    <source>
        <dbReference type="ARBA" id="ARBA00023180"/>
    </source>
</evidence>
<organism evidence="22 23">
    <name type="scientific">Populus tomentosa</name>
    <name type="common">Chinese white poplar</name>
    <dbReference type="NCBI Taxonomy" id="118781"/>
    <lineage>
        <taxon>Eukaryota</taxon>
        <taxon>Viridiplantae</taxon>
        <taxon>Streptophyta</taxon>
        <taxon>Embryophyta</taxon>
        <taxon>Tracheophyta</taxon>
        <taxon>Spermatophyta</taxon>
        <taxon>Magnoliopsida</taxon>
        <taxon>eudicotyledons</taxon>
        <taxon>Gunneridae</taxon>
        <taxon>Pentapetalae</taxon>
        <taxon>rosids</taxon>
        <taxon>fabids</taxon>
        <taxon>Malpighiales</taxon>
        <taxon>Salicaceae</taxon>
        <taxon>Saliceae</taxon>
        <taxon>Populus</taxon>
    </lineage>
</organism>
<evidence type="ECO:0000313" key="23">
    <source>
        <dbReference type="Proteomes" id="UP000886885"/>
    </source>
</evidence>
<keyword evidence="6" id="KW-0808">Transferase</keyword>
<dbReference type="InterPro" id="IPR001245">
    <property type="entry name" value="Ser-Thr/Tyr_kinase_cat_dom"/>
</dbReference>
<dbReference type="FunFam" id="1.10.510.10:FF:000287">
    <property type="entry name" value="probable LRR receptor-like serine/threonine-protein kinase RKF3"/>
    <property type="match status" value="1"/>
</dbReference>
<keyword evidence="12 19" id="KW-1133">Transmembrane helix</keyword>
<comment type="subcellular location">
    <subcellularLocation>
        <location evidence="1">Cell membrane</location>
        <topology evidence="1">Single-pass membrane protein</topology>
    </subcellularLocation>
    <subcellularLocation>
        <location evidence="2">Membrane</location>
        <topology evidence="2">Single-pass type I membrane protein</topology>
    </subcellularLocation>
</comment>
<dbReference type="CDD" id="cd14066">
    <property type="entry name" value="STKc_IRAK"/>
    <property type="match status" value="1"/>
</dbReference>
<keyword evidence="23" id="KW-1185">Reference proteome</keyword>
<keyword evidence="9 18" id="KW-0547">Nucleotide-binding</keyword>
<dbReference type="InterPro" id="IPR000719">
    <property type="entry name" value="Prot_kinase_dom"/>
</dbReference>
<evidence type="ECO:0000256" key="6">
    <source>
        <dbReference type="ARBA" id="ARBA00022679"/>
    </source>
</evidence>
<dbReference type="AlphaFoldDB" id="A0A8X8CSN2"/>
<keyword evidence="4" id="KW-1003">Cell membrane</keyword>
<name>A0A8X8CSN2_POPTO</name>
<keyword evidence="13 19" id="KW-0472">Membrane</keyword>
<dbReference type="GO" id="GO:0004674">
    <property type="term" value="F:protein serine/threonine kinase activity"/>
    <property type="evidence" value="ECO:0007669"/>
    <property type="project" value="UniProtKB-KW"/>
</dbReference>
<evidence type="ECO:0000256" key="1">
    <source>
        <dbReference type="ARBA" id="ARBA00004162"/>
    </source>
</evidence>
<dbReference type="InterPro" id="IPR043891">
    <property type="entry name" value="SPARK"/>
</dbReference>
<accession>A0A8X8CSN2</accession>
<comment type="caution">
    <text evidence="22">The sequence shown here is derived from an EMBL/GenBank/DDBJ whole genome shotgun (WGS) entry which is preliminary data.</text>
</comment>
<keyword evidence="14" id="KW-0675">Receptor</keyword>
<dbReference type="GO" id="GO:0005886">
    <property type="term" value="C:plasma membrane"/>
    <property type="evidence" value="ECO:0007669"/>
    <property type="project" value="UniProtKB-SubCell"/>
</dbReference>
<keyword evidence="5" id="KW-0723">Serine/threonine-protein kinase</keyword>
<reference evidence="22" key="1">
    <citation type="journal article" date="2020" name="bioRxiv">
        <title>Hybrid origin of Populus tomentosa Carr. identified through genome sequencing and phylogenomic analysis.</title>
        <authorList>
            <person name="An X."/>
            <person name="Gao K."/>
            <person name="Chen Z."/>
            <person name="Li J."/>
            <person name="Yang X."/>
            <person name="Yang X."/>
            <person name="Zhou J."/>
            <person name="Guo T."/>
            <person name="Zhao T."/>
            <person name="Huang S."/>
            <person name="Miao D."/>
            <person name="Khan W.U."/>
            <person name="Rao P."/>
            <person name="Ye M."/>
            <person name="Lei B."/>
            <person name="Liao W."/>
            <person name="Wang J."/>
            <person name="Ji L."/>
            <person name="Li Y."/>
            <person name="Guo B."/>
            <person name="Mustafa N.S."/>
            <person name="Li S."/>
            <person name="Yun Q."/>
            <person name="Keller S.R."/>
            <person name="Mao J."/>
            <person name="Zhang R."/>
            <person name="Strauss S.H."/>
        </authorList>
    </citation>
    <scope>NUCLEOTIDE SEQUENCE</scope>
    <source>
        <strain evidence="22">GM15</strain>
        <tissue evidence="22">Leaf</tissue>
    </source>
</reference>
<dbReference type="GO" id="GO:0005524">
    <property type="term" value="F:ATP binding"/>
    <property type="evidence" value="ECO:0007669"/>
    <property type="project" value="UniProtKB-UniRule"/>
</dbReference>
<dbReference type="Pfam" id="PF19160">
    <property type="entry name" value="SPARK"/>
    <property type="match status" value="1"/>
</dbReference>